<protein>
    <recommendedName>
        <fullName evidence="4">ATP-binding protein</fullName>
    </recommendedName>
</protein>
<sequence>MQYLRVPQGGAAPELEDAESARQTRVIVVIAGHHLDLDVPELPDLQQPFELTYAPDAESGRGLILVEAYADRWGVDDGPALARRPGRSWTWGTSPEPRPACRGPRGQGDQGAQSRYTGDTPAVSRRRGVSVPSDGSE</sequence>
<comment type="caution">
    <text evidence="2">The sequence shown here is derived from an EMBL/GenBank/DDBJ whole genome shotgun (WGS) entry which is preliminary data.</text>
</comment>
<accession>A0A4D4MNC6</accession>
<evidence type="ECO:0008006" key="4">
    <source>
        <dbReference type="Google" id="ProtNLM"/>
    </source>
</evidence>
<feature type="region of interest" description="Disordered" evidence="1">
    <location>
        <begin position="76"/>
        <end position="137"/>
    </location>
</feature>
<dbReference type="EMBL" id="BJHY01000001">
    <property type="protein sequence ID" value="GDY73601.1"/>
    <property type="molecule type" value="Genomic_DNA"/>
</dbReference>
<dbReference type="Gene3D" id="3.30.565.10">
    <property type="entry name" value="Histidine kinase-like ATPase, C-terminal domain"/>
    <property type="match status" value="1"/>
</dbReference>
<dbReference type="Proteomes" id="UP000299211">
    <property type="component" value="Unassembled WGS sequence"/>
</dbReference>
<dbReference type="AlphaFoldDB" id="A0A4D4MNC6"/>
<gene>
    <name evidence="2" type="ORF">SAV31267_030860</name>
</gene>
<evidence type="ECO:0000256" key="1">
    <source>
        <dbReference type="SAM" id="MobiDB-lite"/>
    </source>
</evidence>
<proteinExistence type="predicted"/>
<evidence type="ECO:0000313" key="3">
    <source>
        <dbReference type="Proteomes" id="UP000299211"/>
    </source>
</evidence>
<dbReference type="InterPro" id="IPR036890">
    <property type="entry name" value="HATPase_C_sf"/>
</dbReference>
<reference evidence="2 3" key="1">
    <citation type="submission" date="2019-04" db="EMBL/GenBank/DDBJ databases">
        <title>Draft genome sequences of Streptomyces avermitilis ATCC 31267.</title>
        <authorList>
            <person name="Komaki H."/>
            <person name="Tamura T."/>
            <person name="Hosoyama A."/>
        </authorList>
    </citation>
    <scope>NUCLEOTIDE SEQUENCE [LARGE SCALE GENOMIC DNA]</scope>
    <source>
        <strain evidence="2 3">ATCC 31267</strain>
    </source>
</reference>
<dbReference type="STRING" id="33903.AQJ43_14200"/>
<name>A0A4D4MNC6_STRAX</name>
<organism evidence="2 3">
    <name type="scientific">Streptomyces avermitilis</name>
    <dbReference type="NCBI Taxonomy" id="33903"/>
    <lineage>
        <taxon>Bacteria</taxon>
        <taxon>Bacillati</taxon>
        <taxon>Actinomycetota</taxon>
        <taxon>Actinomycetes</taxon>
        <taxon>Kitasatosporales</taxon>
        <taxon>Streptomycetaceae</taxon>
        <taxon>Streptomyces</taxon>
    </lineage>
</organism>
<evidence type="ECO:0000313" key="2">
    <source>
        <dbReference type="EMBL" id="GDY73601.1"/>
    </source>
</evidence>